<evidence type="ECO:0000313" key="1">
    <source>
        <dbReference type="EMBL" id="CAB4123200.1"/>
    </source>
</evidence>
<name>A0A6J5KT38_9CAUD</name>
<reference evidence="1" key="1">
    <citation type="submission" date="2020-04" db="EMBL/GenBank/DDBJ databases">
        <authorList>
            <person name="Chiriac C."/>
            <person name="Salcher M."/>
            <person name="Ghai R."/>
            <person name="Kavagutti S V."/>
        </authorList>
    </citation>
    <scope>NUCLEOTIDE SEQUENCE</scope>
</reference>
<organism evidence="1">
    <name type="scientific">uncultured Caudovirales phage</name>
    <dbReference type="NCBI Taxonomy" id="2100421"/>
    <lineage>
        <taxon>Viruses</taxon>
        <taxon>Duplodnaviria</taxon>
        <taxon>Heunggongvirae</taxon>
        <taxon>Uroviricota</taxon>
        <taxon>Caudoviricetes</taxon>
        <taxon>Peduoviridae</taxon>
        <taxon>Maltschvirus</taxon>
        <taxon>Maltschvirus maltsch</taxon>
    </lineage>
</organism>
<dbReference type="InterPro" id="IPR018775">
    <property type="entry name" value="RlaP"/>
</dbReference>
<protein>
    <submittedName>
        <fullName evidence="1">Nucleotidyltransferase, predicted</fullName>
    </submittedName>
</protein>
<dbReference type="Pfam" id="PF10127">
    <property type="entry name" value="RlaP"/>
    <property type="match status" value="1"/>
</dbReference>
<gene>
    <name evidence="1" type="ORF">UFOVP29_359</name>
</gene>
<dbReference type="EMBL" id="LR796167">
    <property type="protein sequence ID" value="CAB4123200.1"/>
    <property type="molecule type" value="Genomic_DNA"/>
</dbReference>
<proteinExistence type="predicted"/>
<keyword evidence="1" id="KW-0808">Transferase</keyword>
<sequence>MMLNELSKKNLIHPPRWLPQNTVLLVVMGSQAYGVAKDDSDQDIYGVCIPPKDLVFPHLAGEILGFGRQIERFEGWQEHHIQDPDKKVEHDFAVYGIVKYMQLCMDNNPNMIDSLFVPRNCIIHSTAIGEMIRENRRMFLHKGAWHKFKGYAYAQMSKIRNRVNSTNPKRAATIQEFGYDVKFAYHCVRLMNEVEQILVEGDLDLLRNREQLKSIRRGEWTLEELEAYFTNKERALETAYANSTLPHGPDEAKIKALLWDCLEHHYGSLSAVVQREPSLDNVLSDLQDVLNKYR</sequence>
<dbReference type="PANTHER" id="PTHR34817">
    <property type="entry name" value="NUCLEOTIDYLTRANSFERASE"/>
    <property type="match status" value="1"/>
</dbReference>
<dbReference type="GO" id="GO:0016740">
    <property type="term" value="F:transferase activity"/>
    <property type="evidence" value="ECO:0007669"/>
    <property type="project" value="UniProtKB-KW"/>
</dbReference>
<dbReference type="PANTHER" id="PTHR34817:SF1">
    <property type="entry name" value="NUCLEOTIDYLTRANSFERASE"/>
    <property type="match status" value="1"/>
</dbReference>
<accession>A0A6J5KT38</accession>